<comment type="subcellular location">
    <subcellularLocation>
        <location evidence="1">Membrane</location>
        <topology evidence="1">Multi-pass membrane protein</topology>
    </subcellularLocation>
</comment>
<evidence type="ECO:0000313" key="9">
    <source>
        <dbReference type="Proteomes" id="UP000327013"/>
    </source>
</evidence>
<evidence type="ECO:0000256" key="1">
    <source>
        <dbReference type="ARBA" id="ARBA00004141"/>
    </source>
</evidence>
<dbReference type="PANTHER" id="PTHR43029">
    <property type="entry name" value="AMMONIUM TRANSPORTER MEP2"/>
    <property type="match status" value="1"/>
</dbReference>
<dbReference type="InterPro" id="IPR024041">
    <property type="entry name" value="NH4_transpt_AmtB-like_dom"/>
</dbReference>
<dbReference type="PANTHER" id="PTHR43029:SF28">
    <property type="entry name" value="AMMONIUM TRANSPORTER 2 MEMBER 4"/>
    <property type="match status" value="1"/>
</dbReference>
<dbReference type="GO" id="GO:0005886">
    <property type="term" value="C:plasma membrane"/>
    <property type="evidence" value="ECO:0007669"/>
    <property type="project" value="TreeGrafter"/>
</dbReference>
<evidence type="ECO:0000256" key="3">
    <source>
        <dbReference type="ARBA" id="ARBA00022692"/>
    </source>
</evidence>
<evidence type="ECO:0000259" key="7">
    <source>
        <dbReference type="Pfam" id="PF00909"/>
    </source>
</evidence>
<dbReference type="SUPFAM" id="SSF111352">
    <property type="entry name" value="Ammonium transporter"/>
    <property type="match status" value="1"/>
</dbReference>
<evidence type="ECO:0000313" key="8">
    <source>
        <dbReference type="EMBL" id="KAE8010032.1"/>
    </source>
</evidence>
<dbReference type="GO" id="GO:0008519">
    <property type="term" value="F:ammonium channel activity"/>
    <property type="evidence" value="ECO:0007669"/>
    <property type="project" value="InterPro"/>
</dbReference>
<name>A0A5N6QVR7_9ROSI</name>
<protein>
    <recommendedName>
        <fullName evidence="7">Ammonium transporter AmtB-like domain-containing protein</fullName>
    </recommendedName>
</protein>
<sequence>MLAGTGLLWIGWTGFNGGGPFAVSTDASLAILNTHVCTATSHLTWIILDTSFFGKASVIGAVQGMITGLVCITPAAAILMGLISGSIPWYTMMVLHKKVSVLGQVDDPMAVFHTHAIAGSLGGILTGFFAVPKLCRLFYTVPDWEKFIVPLRLDDDELQIGDNAIHGEEAFGLQAQRERFVNSKTNSVFDAQEFLSTTSRSTSELQMVVNSLRRIRSSLLPALPFQTAISSGQSNGSSHLF</sequence>
<evidence type="ECO:0000256" key="4">
    <source>
        <dbReference type="ARBA" id="ARBA00022989"/>
    </source>
</evidence>
<dbReference type="Gene3D" id="1.10.3430.10">
    <property type="entry name" value="Ammonium transporter AmtB like domains"/>
    <property type="match status" value="1"/>
</dbReference>
<organism evidence="8 9">
    <name type="scientific">Carpinus fangiana</name>
    <dbReference type="NCBI Taxonomy" id="176857"/>
    <lineage>
        <taxon>Eukaryota</taxon>
        <taxon>Viridiplantae</taxon>
        <taxon>Streptophyta</taxon>
        <taxon>Embryophyta</taxon>
        <taxon>Tracheophyta</taxon>
        <taxon>Spermatophyta</taxon>
        <taxon>Magnoliopsida</taxon>
        <taxon>eudicotyledons</taxon>
        <taxon>Gunneridae</taxon>
        <taxon>Pentapetalae</taxon>
        <taxon>rosids</taxon>
        <taxon>fabids</taxon>
        <taxon>Fagales</taxon>
        <taxon>Betulaceae</taxon>
        <taxon>Carpinus</taxon>
    </lineage>
</organism>
<dbReference type="EMBL" id="CM017322">
    <property type="protein sequence ID" value="KAE8010032.1"/>
    <property type="molecule type" value="Genomic_DNA"/>
</dbReference>
<dbReference type="Pfam" id="PF00909">
    <property type="entry name" value="Ammonium_transp"/>
    <property type="match status" value="1"/>
</dbReference>
<proteinExistence type="inferred from homology"/>
<keyword evidence="9" id="KW-1185">Reference proteome</keyword>
<evidence type="ECO:0000256" key="6">
    <source>
        <dbReference type="SAM" id="Phobius"/>
    </source>
</evidence>
<dbReference type="OrthoDB" id="534912at2759"/>
<dbReference type="Proteomes" id="UP000327013">
    <property type="component" value="Chromosome 2"/>
</dbReference>
<keyword evidence="5 6" id="KW-0472">Membrane</keyword>
<keyword evidence="4 6" id="KW-1133">Transmembrane helix</keyword>
<reference evidence="8 9" key="1">
    <citation type="submission" date="2019-06" db="EMBL/GenBank/DDBJ databases">
        <title>A chromosomal-level reference genome of Carpinus fangiana (Coryloideae, Betulaceae).</title>
        <authorList>
            <person name="Yang X."/>
            <person name="Wang Z."/>
            <person name="Zhang L."/>
            <person name="Hao G."/>
            <person name="Liu J."/>
            <person name="Yang Y."/>
        </authorList>
    </citation>
    <scope>NUCLEOTIDE SEQUENCE [LARGE SCALE GENOMIC DNA]</scope>
    <source>
        <strain evidence="8">Cfa_2016G</strain>
        <tissue evidence="8">Leaf</tissue>
    </source>
</reference>
<evidence type="ECO:0000256" key="2">
    <source>
        <dbReference type="ARBA" id="ARBA00005887"/>
    </source>
</evidence>
<feature type="domain" description="Ammonium transporter AmtB-like" evidence="7">
    <location>
        <begin position="3"/>
        <end position="134"/>
    </location>
</feature>
<keyword evidence="3 6" id="KW-0812">Transmembrane</keyword>
<accession>A0A5N6QVR7</accession>
<evidence type="ECO:0000256" key="5">
    <source>
        <dbReference type="ARBA" id="ARBA00023136"/>
    </source>
</evidence>
<dbReference type="InterPro" id="IPR001905">
    <property type="entry name" value="Ammonium_transpt"/>
</dbReference>
<feature type="transmembrane region" description="Helical" evidence="6">
    <location>
        <begin position="69"/>
        <end position="90"/>
    </location>
</feature>
<dbReference type="InterPro" id="IPR029020">
    <property type="entry name" value="Ammonium/urea_transptr"/>
</dbReference>
<dbReference type="AlphaFoldDB" id="A0A5N6QVR7"/>
<comment type="similarity">
    <text evidence="2">Belongs to the ammonia transporter channel (TC 1.A.11.2) family.</text>
</comment>
<feature type="transmembrane region" description="Helical" evidence="6">
    <location>
        <begin position="110"/>
        <end position="131"/>
    </location>
</feature>
<gene>
    <name evidence="8" type="ORF">FH972_006430</name>
</gene>